<dbReference type="SUPFAM" id="SSF53474">
    <property type="entry name" value="alpha/beta-Hydrolases"/>
    <property type="match status" value="1"/>
</dbReference>
<dbReference type="PANTHER" id="PTHR11487">
    <property type="entry name" value="THIOESTERASE"/>
    <property type="match status" value="1"/>
</dbReference>
<proteinExistence type="inferred from homology"/>
<evidence type="ECO:0000256" key="1">
    <source>
        <dbReference type="ARBA" id="ARBA00007169"/>
    </source>
</evidence>
<dbReference type="SMART" id="SM00824">
    <property type="entry name" value="PKS_TE"/>
    <property type="match status" value="1"/>
</dbReference>
<evidence type="ECO:0000313" key="4">
    <source>
        <dbReference type="EMBL" id="AKA59442.1"/>
    </source>
</evidence>
<dbReference type="InterPro" id="IPR001031">
    <property type="entry name" value="Thioesterase"/>
</dbReference>
<comment type="similarity">
    <text evidence="1">Belongs to the thioesterase family.</text>
</comment>
<dbReference type="Pfam" id="PF00975">
    <property type="entry name" value="Thioesterase"/>
    <property type="match status" value="1"/>
</dbReference>
<reference evidence="4" key="1">
    <citation type="journal article" date="2015" name="Proc. Natl. Acad. Sci. U.S.A.">
        <title>Multiplexed metagenome mining using short DNA sequence tags facilitates targeted discovery of epoxyketone proteasome inhibitors.</title>
        <authorList>
            <person name="Owen J.G."/>
            <person name="Charlop-Powers Z."/>
            <person name="Smith A.G."/>
            <person name="Ternei M.A."/>
            <person name="Calle P.Y."/>
            <person name="Reddy B.V."/>
            <person name="Montiel D."/>
            <person name="Brady S.F."/>
        </authorList>
    </citation>
    <scope>NUCLEOTIDE SEQUENCE</scope>
</reference>
<dbReference type="GO" id="GO:0016787">
    <property type="term" value="F:hydrolase activity"/>
    <property type="evidence" value="ECO:0007669"/>
    <property type="project" value="UniProtKB-KW"/>
</dbReference>
<protein>
    <submittedName>
        <fullName evidence="4">Thioesterase</fullName>
    </submittedName>
</protein>
<organism evidence="4">
    <name type="scientific">uncultured bacterium AR_412</name>
    <dbReference type="NCBI Taxonomy" id="1630013"/>
    <lineage>
        <taxon>Bacteria</taxon>
        <taxon>environmental samples</taxon>
    </lineage>
</organism>
<keyword evidence="2" id="KW-0378">Hydrolase</keyword>
<dbReference type="Gene3D" id="3.40.50.1820">
    <property type="entry name" value="alpha/beta hydrolase"/>
    <property type="match status" value="1"/>
</dbReference>
<dbReference type="EMBL" id="KP830093">
    <property type="protein sequence ID" value="AKA59442.1"/>
    <property type="molecule type" value="Genomic_DNA"/>
</dbReference>
<accession>A0A0E3GLW1</accession>
<dbReference type="InterPro" id="IPR012223">
    <property type="entry name" value="TEII"/>
</dbReference>
<feature type="domain" description="Thioesterase TesA-like" evidence="3">
    <location>
        <begin position="25"/>
        <end position="243"/>
    </location>
</feature>
<dbReference type="GO" id="GO:0008610">
    <property type="term" value="P:lipid biosynthetic process"/>
    <property type="evidence" value="ECO:0007669"/>
    <property type="project" value="TreeGrafter"/>
</dbReference>
<dbReference type="PANTHER" id="PTHR11487:SF0">
    <property type="entry name" value="S-ACYL FATTY ACID SYNTHASE THIOESTERASE, MEDIUM CHAIN"/>
    <property type="match status" value="1"/>
</dbReference>
<evidence type="ECO:0000256" key="2">
    <source>
        <dbReference type="ARBA" id="ARBA00022801"/>
    </source>
</evidence>
<dbReference type="AlphaFoldDB" id="A0A0E3GLW1"/>
<evidence type="ECO:0000259" key="3">
    <source>
        <dbReference type="SMART" id="SM00824"/>
    </source>
</evidence>
<dbReference type="InterPro" id="IPR029058">
    <property type="entry name" value="AB_hydrolase_fold"/>
</dbReference>
<name>A0A0E3GLW1_9BACT</name>
<dbReference type="InterPro" id="IPR020802">
    <property type="entry name" value="TesA-like"/>
</dbReference>
<sequence>MRIGDGHVVLERPDATLRVLVFHHAGGSAMSYVPLAQRLPDGCEPFLFDLPGRGIRASEPPAADFDTAIDQLLPVVAAAADRPTVLVGHSLGALLAHSFAARLPPSRVKAVVVSAFPSPEDTALAASHPAEPFQVRTRSQLLSELRDRGGCPPEVFDDPELLDLTITLMGHDLHLADTYRPPQAGNHADYHVWYGRDDEHVTLEELNRWASATSGPLDVREFRGGHFYLLQGEQAGNALRELVAANCNGGL</sequence>